<dbReference type="GO" id="GO:0046872">
    <property type="term" value="F:metal ion binding"/>
    <property type="evidence" value="ECO:0007669"/>
    <property type="project" value="UniProtKB-KW"/>
</dbReference>
<dbReference type="EMBL" id="VYQE01000003">
    <property type="protein sequence ID" value="KAA9007799.1"/>
    <property type="molecule type" value="Genomic_DNA"/>
</dbReference>
<sequence length="253" mass="26988">MDLPRNTLKEALAAGRKQIGLWVSGASPDSAELLAGCGYDWLVFDLEHSTTSPSEAVALLRAAAPYPVSPVVRPGWNDPVEIKRLLDGGAQTIVVPYVQTAEEARAAVRALRYPPEGIRGVSGITRASRYGRIADYGRRAAEELCLIVQVETAEALGQVEEIAAVDGVDCVFIGPADLAASMGRIGEGSHAEVRAAVLEGIARIRSAGKPAGLLSLDQSFLREAEEAGALFLGVDIDYALLQRAALARREEWR</sequence>
<comment type="similarity">
    <text evidence="1">Belongs to the HpcH/HpaI aldolase family.</text>
</comment>
<dbReference type="InterPro" id="IPR040442">
    <property type="entry name" value="Pyrv_kinase-like_dom_sf"/>
</dbReference>
<dbReference type="Pfam" id="PF03328">
    <property type="entry name" value="HpcH_HpaI"/>
    <property type="match status" value="1"/>
</dbReference>
<dbReference type="InterPro" id="IPR050251">
    <property type="entry name" value="HpcH-HpaI_aldolase"/>
</dbReference>
<keyword evidence="3" id="KW-0456">Lyase</keyword>
<keyword evidence="6" id="KW-1185">Reference proteome</keyword>
<dbReference type="InterPro" id="IPR015813">
    <property type="entry name" value="Pyrv/PenolPyrv_kinase-like_dom"/>
</dbReference>
<dbReference type="InterPro" id="IPR005000">
    <property type="entry name" value="Aldolase/citrate-lyase_domain"/>
</dbReference>
<proteinExistence type="inferred from homology"/>
<dbReference type="Gene3D" id="3.20.20.60">
    <property type="entry name" value="Phosphoenolpyruvate-binding domains"/>
    <property type="match status" value="1"/>
</dbReference>
<feature type="domain" description="HpcH/HpaI aldolase/citrate lyase" evidence="4">
    <location>
        <begin position="18"/>
        <end position="228"/>
    </location>
</feature>
<reference evidence="5 6" key="1">
    <citation type="submission" date="2019-09" db="EMBL/GenBank/DDBJ databases">
        <authorList>
            <person name="Park J.-S."/>
            <person name="Choi H.-J."/>
        </authorList>
    </citation>
    <scope>NUCLEOTIDE SEQUENCE [LARGE SCALE GENOMIC DNA]</scope>
    <source>
        <strain evidence="5 6">176SS1-4</strain>
    </source>
</reference>
<evidence type="ECO:0000259" key="4">
    <source>
        <dbReference type="Pfam" id="PF03328"/>
    </source>
</evidence>
<evidence type="ECO:0000313" key="5">
    <source>
        <dbReference type="EMBL" id="KAA9007799.1"/>
    </source>
</evidence>
<dbReference type="SUPFAM" id="SSF51621">
    <property type="entry name" value="Phosphoenolpyruvate/pyruvate domain"/>
    <property type="match status" value="1"/>
</dbReference>
<protein>
    <submittedName>
        <fullName evidence="5">4-hydroxy-2-oxo-heptane-1,7-dioate aldolase</fullName>
    </submittedName>
</protein>
<comment type="caution">
    <text evidence="5">The sequence shown here is derived from an EMBL/GenBank/DDBJ whole genome shotgun (WGS) entry which is preliminary data.</text>
</comment>
<keyword evidence="2" id="KW-0479">Metal-binding</keyword>
<dbReference type="Proteomes" id="UP000326554">
    <property type="component" value="Unassembled WGS sequence"/>
</dbReference>
<dbReference type="PANTHER" id="PTHR30502">
    <property type="entry name" value="2-KETO-3-DEOXY-L-RHAMNONATE ALDOLASE"/>
    <property type="match status" value="1"/>
</dbReference>
<dbReference type="GO" id="GO:0005737">
    <property type="term" value="C:cytoplasm"/>
    <property type="evidence" value="ECO:0007669"/>
    <property type="project" value="TreeGrafter"/>
</dbReference>
<dbReference type="PANTHER" id="PTHR30502:SF0">
    <property type="entry name" value="PHOSPHOENOLPYRUVATE CARBOXYLASE FAMILY PROTEIN"/>
    <property type="match status" value="1"/>
</dbReference>
<dbReference type="GO" id="GO:0016832">
    <property type="term" value="F:aldehyde-lyase activity"/>
    <property type="evidence" value="ECO:0007669"/>
    <property type="project" value="TreeGrafter"/>
</dbReference>
<gene>
    <name evidence="5" type="ORF">F3S47_09735</name>
</gene>
<name>A0A5J5GHT8_9RHOB</name>
<evidence type="ECO:0000256" key="3">
    <source>
        <dbReference type="ARBA" id="ARBA00023239"/>
    </source>
</evidence>
<dbReference type="AlphaFoldDB" id="A0A5J5GHT8"/>
<dbReference type="RefSeq" id="WP_150445081.1">
    <property type="nucleotide sequence ID" value="NZ_VYQE01000003.1"/>
</dbReference>
<evidence type="ECO:0000256" key="2">
    <source>
        <dbReference type="ARBA" id="ARBA00022723"/>
    </source>
</evidence>
<organism evidence="5 6">
    <name type="scientific">Histidinibacterium aquaticum</name>
    <dbReference type="NCBI Taxonomy" id="2613962"/>
    <lineage>
        <taxon>Bacteria</taxon>
        <taxon>Pseudomonadati</taxon>
        <taxon>Pseudomonadota</taxon>
        <taxon>Alphaproteobacteria</taxon>
        <taxon>Rhodobacterales</taxon>
        <taxon>Paracoccaceae</taxon>
        <taxon>Histidinibacterium</taxon>
    </lineage>
</organism>
<accession>A0A5J5GHT8</accession>
<evidence type="ECO:0000313" key="6">
    <source>
        <dbReference type="Proteomes" id="UP000326554"/>
    </source>
</evidence>
<evidence type="ECO:0000256" key="1">
    <source>
        <dbReference type="ARBA" id="ARBA00005568"/>
    </source>
</evidence>